<dbReference type="RefSeq" id="XP_065667015.1">
    <property type="nucleotide sequence ID" value="XM_065810943.1"/>
</dbReference>
<dbReference type="RefSeq" id="XP_065667009.1">
    <property type="nucleotide sequence ID" value="XM_065810937.1"/>
</dbReference>
<dbReference type="PANTHER" id="PTHR33480:SF1">
    <property type="entry name" value="TYR RECOMBINASE DOMAIN-CONTAINING PROTEIN"/>
    <property type="match status" value="1"/>
</dbReference>
<reference evidence="2 3" key="1">
    <citation type="submission" date="2025-05" db="UniProtKB">
        <authorList>
            <consortium name="RefSeq"/>
        </authorList>
    </citation>
    <scope>IDENTIFICATION</scope>
</reference>
<dbReference type="GeneID" id="136087619"/>
<proteinExistence type="predicted"/>
<evidence type="ECO:0000313" key="10">
    <source>
        <dbReference type="RefSeq" id="XP_065667016.1"/>
    </source>
</evidence>
<dbReference type="RefSeq" id="XP_065667011.1">
    <property type="nucleotide sequence ID" value="XM_065810939.1"/>
</dbReference>
<dbReference type="RefSeq" id="XP_065667018.1">
    <property type="nucleotide sequence ID" value="XM_065810946.1"/>
</dbReference>
<evidence type="ECO:0000313" key="12">
    <source>
        <dbReference type="RefSeq" id="XP_065667018.1"/>
    </source>
</evidence>
<evidence type="ECO:0000313" key="9">
    <source>
        <dbReference type="RefSeq" id="XP_065667015.1"/>
    </source>
</evidence>
<evidence type="ECO:0000313" key="1">
    <source>
        <dbReference type="Proteomes" id="UP001652625"/>
    </source>
</evidence>
<evidence type="ECO:0000313" key="3">
    <source>
        <dbReference type="RefSeq" id="XP_065667009.1"/>
    </source>
</evidence>
<evidence type="ECO:0000313" key="6">
    <source>
        <dbReference type="RefSeq" id="XP_065667012.1"/>
    </source>
</evidence>
<keyword evidence="1" id="KW-1185">Reference proteome</keyword>
<dbReference type="RefSeq" id="XP_065667012.1">
    <property type="nucleotide sequence ID" value="XM_065810940.1"/>
</dbReference>
<gene>
    <name evidence="2 3 4 5 6 7 8 9 10 11 12 13" type="primary">LOC136087619</name>
</gene>
<evidence type="ECO:0000313" key="11">
    <source>
        <dbReference type="RefSeq" id="XP_065667017.1"/>
    </source>
</evidence>
<name>A0ABM4CYH1_HYDVU</name>
<evidence type="ECO:0000313" key="5">
    <source>
        <dbReference type="RefSeq" id="XP_065667011.1"/>
    </source>
</evidence>
<dbReference type="RefSeq" id="XP_065667019.1">
    <property type="nucleotide sequence ID" value="XM_065810947.1"/>
</dbReference>
<dbReference type="PANTHER" id="PTHR33480">
    <property type="entry name" value="SET DOMAIN-CONTAINING PROTEIN-RELATED"/>
    <property type="match status" value="1"/>
</dbReference>
<evidence type="ECO:0000313" key="2">
    <source>
        <dbReference type="RefSeq" id="XP_065667007.1"/>
    </source>
</evidence>
<dbReference type="Proteomes" id="UP001652625">
    <property type="component" value="Chromosome 11"/>
</dbReference>
<evidence type="ECO:0000313" key="7">
    <source>
        <dbReference type="RefSeq" id="XP_065667013.1"/>
    </source>
</evidence>
<dbReference type="RefSeq" id="XP_065667016.1">
    <property type="nucleotide sequence ID" value="XM_065810944.1"/>
</dbReference>
<accession>A0ABM4CYH1</accession>
<dbReference type="RefSeq" id="XP_065667017.1">
    <property type="nucleotide sequence ID" value="XM_065810945.1"/>
</dbReference>
<dbReference type="RefSeq" id="XP_065667014.1">
    <property type="nucleotide sequence ID" value="XM_065810942.1"/>
</dbReference>
<organism evidence="1 6">
    <name type="scientific">Hydra vulgaris</name>
    <name type="common">Hydra</name>
    <name type="synonym">Hydra attenuata</name>
    <dbReference type="NCBI Taxonomy" id="6087"/>
    <lineage>
        <taxon>Eukaryota</taxon>
        <taxon>Metazoa</taxon>
        <taxon>Cnidaria</taxon>
        <taxon>Hydrozoa</taxon>
        <taxon>Hydroidolina</taxon>
        <taxon>Anthoathecata</taxon>
        <taxon>Aplanulata</taxon>
        <taxon>Hydridae</taxon>
        <taxon>Hydra</taxon>
    </lineage>
</organism>
<dbReference type="RefSeq" id="XP_065667010.1">
    <property type="nucleotide sequence ID" value="XM_065810938.1"/>
</dbReference>
<evidence type="ECO:0000313" key="13">
    <source>
        <dbReference type="RefSeq" id="XP_065667019.1"/>
    </source>
</evidence>
<sequence>MSIHKNHPEVIALKTLSKVDRIKKLQDFKKQGILEVNIKESSKENPAYEREKHALINLQITHCSKCLKFVSKRYWHNHSNSCQKDCSIKVLLIPVNVLGLPRDALISESFKKDILSHFRIDRISDICMKDTMILKIGSMMFEKEKSNKDKIRVARNSVRNSMRQLAYLYDIFCQQDNVVMLHKNLSDMFLRQNFMSFKESVEIYTTKDSVNIKAGLKQNLLFLIVKALKIIKGIYYTECKDKDATQIDEFNSVFNMWKDCIFRDASISLLKNKQTILRKPAKLPADEDVKMFRDYVISRMETLTSDPFNMFDLDSFVELRDCACARITLLNGRRGGKPARLYLSEYFEVLDDDYIDKSRLDEFDLTDQNLIQTIKITYMAGKGTKQVPVLIPPDNKYLFACTKNSDSHTSGWSAIHSIALKLDLKKPENFKATGNRHYISTIFSELDLPESDRELFYTHMGHSKDTNKNTYQTPQAMRTITHIGSRLLEIEGGNKVQELTLERTNNEASCSTSNIPEKSKKRKTENVMQQKSCNKLHKGDEPQNTIISDRDYHSWKPRDEELLLARFKIILEENIMPSQKDILEFLEESGIDVTYKTARTKLTNERVKFLKRKQLRLKELLNK</sequence>
<dbReference type="RefSeq" id="XP_065667007.1">
    <property type="nucleotide sequence ID" value="XM_065810935.1"/>
</dbReference>
<protein>
    <submittedName>
        <fullName evidence="2 3">Uncharacterized protein LOC136087619</fullName>
    </submittedName>
</protein>
<evidence type="ECO:0000313" key="8">
    <source>
        <dbReference type="RefSeq" id="XP_065667014.1"/>
    </source>
</evidence>
<dbReference type="RefSeq" id="XP_065667013.1">
    <property type="nucleotide sequence ID" value="XM_065810941.1"/>
</dbReference>
<evidence type="ECO:0000313" key="4">
    <source>
        <dbReference type="RefSeq" id="XP_065667010.1"/>
    </source>
</evidence>